<dbReference type="SUPFAM" id="SSF54791">
    <property type="entry name" value="Eukaryotic type KH-domain (KH-domain type I)"/>
    <property type="match status" value="1"/>
</dbReference>
<dbReference type="InterPro" id="IPR041054">
    <property type="entry name" value="Rrp40_N_euk"/>
</dbReference>
<comment type="caution">
    <text evidence="12">The sequence shown here is derived from an EMBL/GenBank/DDBJ whole genome shotgun (WGS) entry which is preliminary data.</text>
</comment>
<dbReference type="GO" id="GO:0003723">
    <property type="term" value="F:RNA binding"/>
    <property type="evidence" value="ECO:0007669"/>
    <property type="project" value="UniProtKB-KW"/>
</dbReference>
<dbReference type="GO" id="GO:0071034">
    <property type="term" value="P:CUT catabolic process"/>
    <property type="evidence" value="ECO:0007669"/>
    <property type="project" value="TreeGrafter"/>
</dbReference>
<evidence type="ECO:0000256" key="4">
    <source>
        <dbReference type="ARBA" id="ARBA00022490"/>
    </source>
</evidence>
<dbReference type="InterPro" id="IPR037319">
    <property type="entry name" value="Rrp40_S1"/>
</dbReference>
<dbReference type="FunFam" id="3.30.1370.10:FF:000038">
    <property type="entry name" value="exosome complex component RRP40"/>
    <property type="match status" value="1"/>
</dbReference>
<dbReference type="Gene3D" id="2.40.50.140">
    <property type="entry name" value="Nucleic acid-binding proteins"/>
    <property type="match status" value="1"/>
</dbReference>
<keyword evidence="6" id="KW-0271">Exosome</keyword>
<dbReference type="Gene3D" id="2.40.50.100">
    <property type="match status" value="1"/>
</dbReference>
<feature type="domain" description="K Homology" evidence="10">
    <location>
        <begin position="149"/>
        <end position="196"/>
    </location>
</feature>
<evidence type="ECO:0000259" key="10">
    <source>
        <dbReference type="Pfam" id="PF15985"/>
    </source>
</evidence>
<protein>
    <recommendedName>
        <fullName evidence="9">Ribosomal RNA-processing protein 40</fullName>
    </recommendedName>
</protein>
<dbReference type="OrthoDB" id="340500at2759"/>
<dbReference type="GO" id="GO:0005730">
    <property type="term" value="C:nucleolus"/>
    <property type="evidence" value="ECO:0007669"/>
    <property type="project" value="UniProtKB-SubCell"/>
</dbReference>
<dbReference type="GO" id="GO:0000176">
    <property type="term" value="C:nuclear exosome (RNase complex)"/>
    <property type="evidence" value="ECO:0007669"/>
    <property type="project" value="TreeGrafter"/>
</dbReference>
<comment type="subcellular location">
    <subcellularLocation>
        <location evidence="1">Cytoplasm</location>
    </subcellularLocation>
    <subcellularLocation>
        <location evidence="2">Nucleus</location>
        <location evidence="2">Nucleolus</location>
    </subcellularLocation>
</comment>
<feature type="domain" description="Exosome complex exonuclease Rrp40 N-terminal" evidence="11">
    <location>
        <begin position="22"/>
        <end position="60"/>
    </location>
</feature>
<dbReference type="FunFam" id="2.40.50.140:FF:000112">
    <property type="entry name" value="Exosome complex component RRP40"/>
    <property type="match status" value="1"/>
</dbReference>
<dbReference type="GO" id="GO:0071051">
    <property type="term" value="P:poly(A)-dependent snoRNA 3'-end processing"/>
    <property type="evidence" value="ECO:0007669"/>
    <property type="project" value="TreeGrafter"/>
</dbReference>
<gene>
    <name evidence="12" type="primary">EXOSC3</name>
    <name evidence="12" type="ORF">CU098_003083</name>
</gene>
<dbReference type="Pfam" id="PF18311">
    <property type="entry name" value="Rrp40_N"/>
    <property type="match status" value="1"/>
</dbReference>
<dbReference type="InterPro" id="IPR026699">
    <property type="entry name" value="Exosome_RNA_bind1/RRP40/RRP4"/>
</dbReference>
<sequence>MEVDQRVVLPGDKIDVNTESTIILGPGLRQEGDDIVAVKAGFLRHLEAGNRYWIESNQKRYIASTGESVIGTVMAKMGEYFRVDIGTAHSAVLPMLAFEGATKRNRPNLQVHSLVYCRVAMANPDMEPELECVNPTTGKADGFGELAGGYMFKCSLGLCRRLLNPETPILKLLGEHFPFETAVGMNGRVWVNSEEVKNTILISNAIQNSEYLSADECKQMVQDLVSKL</sequence>
<evidence type="ECO:0000256" key="1">
    <source>
        <dbReference type="ARBA" id="ARBA00004496"/>
    </source>
</evidence>
<dbReference type="SUPFAM" id="SSF50249">
    <property type="entry name" value="Nucleic acid-binding proteins"/>
    <property type="match status" value="1"/>
</dbReference>
<dbReference type="Proteomes" id="UP000253551">
    <property type="component" value="Unassembled WGS sequence"/>
</dbReference>
<keyword evidence="13" id="KW-1185">Reference proteome</keyword>
<evidence type="ECO:0000256" key="9">
    <source>
        <dbReference type="ARBA" id="ARBA00030615"/>
    </source>
</evidence>
<evidence type="ECO:0000259" key="11">
    <source>
        <dbReference type="Pfam" id="PF18311"/>
    </source>
</evidence>
<keyword evidence="4" id="KW-0963">Cytoplasm</keyword>
<evidence type="ECO:0000256" key="2">
    <source>
        <dbReference type="ARBA" id="ARBA00004604"/>
    </source>
</evidence>
<dbReference type="CDD" id="cd22526">
    <property type="entry name" value="KH-I_Rrp40"/>
    <property type="match status" value="1"/>
</dbReference>
<proteinExistence type="inferred from homology"/>
<keyword evidence="5" id="KW-0698">rRNA processing</keyword>
<evidence type="ECO:0000256" key="7">
    <source>
        <dbReference type="ARBA" id="ARBA00022884"/>
    </source>
</evidence>
<reference evidence="12 13" key="1">
    <citation type="journal article" date="2018" name="G3 (Bethesda)">
        <title>Phylogenetic and Phylogenomic Definition of Rhizopus Species.</title>
        <authorList>
            <person name="Gryganskyi A.P."/>
            <person name="Golan J."/>
            <person name="Dolatabadi S."/>
            <person name="Mondo S."/>
            <person name="Robb S."/>
            <person name="Idnurm A."/>
            <person name="Muszewska A."/>
            <person name="Steczkiewicz K."/>
            <person name="Masonjones S."/>
            <person name="Liao H.L."/>
            <person name="Gajdeczka M.T."/>
            <person name="Anike F."/>
            <person name="Vuek A."/>
            <person name="Anishchenko I.M."/>
            <person name="Voigt K."/>
            <person name="de Hoog G.S."/>
            <person name="Smith M.E."/>
            <person name="Heitman J."/>
            <person name="Vilgalys R."/>
            <person name="Stajich J.E."/>
        </authorList>
    </citation>
    <scope>NUCLEOTIDE SEQUENCE [LARGE SCALE GENOMIC DNA]</scope>
    <source>
        <strain evidence="12 13">LSU 92-RS-03</strain>
    </source>
</reference>
<dbReference type="Pfam" id="PF21262">
    <property type="entry name" value="RRP40_S1"/>
    <property type="match status" value="1"/>
</dbReference>
<dbReference type="PANTHER" id="PTHR21321">
    <property type="entry name" value="PNAS-3 RELATED"/>
    <property type="match status" value="1"/>
</dbReference>
<dbReference type="GO" id="GO:0000467">
    <property type="term" value="P:exonucleolytic trimming to generate mature 3'-end of 5.8S rRNA from tricistronic rRNA transcript (SSU-rRNA, 5.8S rRNA, LSU-rRNA)"/>
    <property type="evidence" value="ECO:0007669"/>
    <property type="project" value="TreeGrafter"/>
</dbReference>
<organism evidence="12 13">
    <name type="scientific">Rhizopus stolonifer</name>
    <name type="common">Rhizopus nigricans</name>
    <dbReference type="NCBI Taxonomy" id="4846"/>
    <lineage>
        <taxon>Eukaryota</taxon>
        <taxon>Fungi</taxon>
        <taxon>Fungi incertae sedis</taxon>
        <taxon>Mucoromycota</taxon>
        <taxon>Mucoromycotina</taxon>
        <taxon>Mucoromycetes</taxon>
        <taxon>Mucorales</taxon>
        <taxon>Mucorineae</taxon>
        <taxon>Rhizopodaceae</taxon>
        <taxon>Rhizopus</taxon>
    </lineage>
</organism>
<evidence type="ECO:0000256" key="8">
    <source>
        <dbReference type="ARBA" id="ARBA00023242"/>
    </source>
</evidence>
<dbReference type="EMBL" id="PJQM01001373">
    <property type="protein sequence ID" value="RCI02489.1"/>
    <property type="molecule type" value="Genomic_DNA"/>
</dbReference>
<dbReference type="CDD" id="cd05790">
    <property type="entry name" value="S1_Rrp40"/>
    <property type="match status" value="1"/>
</dbReference>
<dbReference type="InterPro" id="IPR036612">
    <property type="entry name" value="KH_dom_type_1_sf"/>
</dbReference>
<dbReference type="SUPFAM" id="SSF110324">
    <property type="entry name" value="Ribosomal L27 protein-like"/>
    <property type="match status" value="1"/>
</dbReference>
<comment type="similarity">
    <text evidence="3">Belongs to the RRP40 family.</text>
</comment>
<dbReference type="GO" id="GO:0071038">
    <property type="term" value="P:TRAMP-dependent tRNA surveillance pathway"/>
    <property type="evidence" value="ECO:0007669"/>
    <property type="project" value="TreeGrafter"/>
</dbReference>
<keyword evidence="7" id="KW-0694">RNA-binding</keyword>
<dbReference type="AlphaFoldDB" id="A0A367KK05"/>
<evidence type="ECO:0000313" key="13">
    <source>
        <dbReference type="Proteomes" id="UP000253551"/>
    </source>
</evidence>
<dbReference type="Gene3D" id="3.30.1370.10">
    <property type="entry name" value="K Homology domain, type 1"/>
    <property type="match status" value="1"/>
</dbReference>
<evidence type="ECO:0000256" key="3">
    <source>
        <dbReference type="ARBA" id="ARBA00007841"/>
    </source>
</evidence>
<dbReference type="GO" id="GO:0034475">
    <property type="term" value="P:U4 snRNA 3'-end processing"/>
    <property type="evidence" value="ECO:0007669"/>
    <property type="project" value="TreeGrafter"/>
</dbReference>
<evidence type="ECO:0000256" key="5">
    <source>
        <dbReference type="ARBA" id="ARBA00022552"/>
    </source>
</evidence>
<keyword evidence="8" id="KW-0539">Nucleus</keyword>
<dbReference type="PANTHER" id="PTHR21321:SF1">
    <property type="entry name" value="EXOSOME COMPLEX COMPONENT RRP40"/>
    <property type="match status" value="1"/>
</dbReference>
<name>A0A367KK05_RHIST</name>
<dbReference type="GO" id="GO:0071035">
    <property type="term" value="P:nuclear polyadenylation-dependent rRNA catabolic process"/>
    <property type="evidence" value="ECO:0007669"/>
    <property type="project" value="TreeGrafter"/>
</dbReference>
<dbReference type="STRING" id="4846.A0A367KK05"/>
<dbReference type="GO" id="GO:0010468">
    <property type="term" value="P:regulation of gene expression"/>
    <property type="evidence" value="ECO:0007669"/>
    <property type="project" value="UniProtKB-ARBA"/>
</dbReference>
<evidence type="ECO:0000256" key="6">
    <source>
        <dbReference type="ARBA" id="ARBA00022835"/>
    </source>
</evidence>
<accession>A0A367KK05</accession>
<dbReference type="InterPro" id="IPR012340">
    <property type="entry name" value="NA-bd_OB-fold"/>
</dbReference>
<dbReference type="Pfam" id="PF15985">
    <property type="entry name" value="KH_6"/>
    <property type="match status" value="1"/>
</dbReference>
<dbReference type="InterPro" id="IPR004088">
    <property type="entry name" value="KH_dom_type_1"/>
</dbReference>
<evidence type="ECO:0000313" key="12">
    <source>
        <dbReference type="EMBL" id="RCI02489.1"/>
    </source>
</evidence>
<dbReference type="InterPro" id="IPR049469">
    <property type="entry name" value="RRP40_KH-I"/>
</dbReference>
<dbReference type="GO" id="GO:0000177">
    <property type="term" value="C:cytoplasmic exosome (RNase complex)"/>
    <property type="evidence" value="ECO:0007669"/>
    <property type="project" value="TreeGrafter"/>
</dbReference>